<gene>
    <name evidence="1" type="ORF">RhiirA4_425005</name>
</gene>
<accession>A0A2I1GZS5</accession>
<evidence type="ECO:0000313" key="1">
    <source>
        <dbReference type="EMBL" id="PKY52091.1"/>
    </source>
</evidence>
<dbReference type="EMBL" id="LLXI01001136">
    <property type="protein sequence ID" value="PKY52091.1"/>
    <property type="molecule type" value="Genomic_DNA"/>
</dbReference>
<evidence type="ECO:0000313" key="2">
    <source>
        <dbReference type="Proteomes" id="UP000234323"/>
    </source>
</evidence>
<comment type="caution">
    <text evidence="1">The sequence shown here is derived from an EMBL/GenBank/DDBJ whole genome shotgun (WGS) entry which is preliminary data.</text>
</comment>
<dbReference type="VEuPathDB" id="FungiDB:FUN_007940"/>
<name>A0A2I1GZS5_9GLOM</name>
<protein>
    <submittedName>
        <fullName evidence="1">Uncharacterized protein</fullName>
    </submittedName>
</protein>
<dbReference type="VEuPathDB" id="FungiDB:RhiirFUN_023700"/>
<dbReference type="AlphaFoldDB" id="A0A2I1GZS5"/>
<reference evidence="1 2" key="1">
    <citation type="submission" date="2015-10" db="EMBL/GenBank/DDBJ databases">
        <title>Genome analyses suggest a sexual origin of heterokaryosis in a supposedly ancient asexual fungus.</title>
        <authorList>
            <person name="Ropars J."/>
            <person name="Sedzielewska K."/>
            <person name="Noel J."/>
            <person name="Charron P."/>
            <person name="Farinelli L."/>
            <person name="Marton T."/>
            <person name="Kruger M."/>
            <person name="Pelin A."/>
            <person name="Brachmann A."/>
            <person name="Corradi N."/>
        </authorList>
    </citation>
    <scope>NUCLEOTIDE SEQUENCE [LARGE SCALE GENOMIC DNA]</scope>
    <source>
        <strain evidence="1 2">A4</strain>
    </source>
</reference>
<organism evidence="1 2">
    <name type="scientific">Rhizophagus irregularis</name>
    <dbReference type="NCBI Taxonomy" id="588596"/>
    <lineage>
        <taxon>Eukaryota</taxon>
        <taxon>Fungi</taxon>
        <taxon>Fungi incertae sedis</taxon>
        <taxon>Mucoromycota</taxon>
        <taxon>Glomeromycotina</taxon>
        <taxon>Glomeromycetes</taxon>
        <taxon>Glomerales</taxon>
        <taxon>Glomeraceae</taxon>
        <taxon>Rhizophagus</taxon>
    </lineage>
</organism>
<dbReference type="Proteomes" id="UP000234323">
    <property type="component" value="Unassembled WGS sequence"/>
</dbReference>
<dbReference type="VEuPathDB" id="FungiDB:RhiirA1_468986"/>
<sequence length="207" mass="24088">MESLSDNLKIHLKAFLQLWLQEKGEFQELQVTPTHIVLDEAPEKIESIEIQTILQVDRRQKDFDICRRAIQRPIDNSIQRLNQVEGSDDGQLGMILRKMAKNNFRRWSVQERLETFYLLGEVLTLRGWTKRDYQVIEQHLGERAAKDVKKIARRTYELFTARGVRSICGIRPTYLAQMNGSKFYDELLPEARRIASQESSGFAGAHP</sequence>
<keyword evidence="2" id="KW-1185">Reference proteome</keyword>
<proteinExistence type="predicted"/>